<keyword evidence="8" id="KW-1185">Reference proteome</keyword>
<dbReference type="InterPro" id="IPR000514">
    <property type="entry name" value="Glyco_hydro_39"/>
</dbReference>
<comment type="caution">
    <text evidence="7">The sequence shown here is derived from an EMBL/GenBank/DDBJ whole genome shotgun (WGS) entry which is preliminary data.</text>
</comment>
<dbReference type="SUPFAM" id="SSF51445">
    <property type="entry name" value="(Trans)glycosidases"/>
    <property type="match status" value="1"/>
</dbReference>
<reference evidence="7" key="1">
    <citation type="journal article" date="2020" name="Cell">
        <title>Large-Scale Comparative Analyses of Tick Genomes Elucidate Their Genetic Diversity and Vector Capacities.</title>
        <authorList>
            <consortium name="Tick Genome and Microbiome Consortium (TIGMIC)"/>
            <person name="Jia N."/>
            <person name="Wang J."/>
            <person name="Shi W."/>
            <person name="Du L."/>
            <person name="Sun Y."/>
            <person name="Zhan W."/>
            <person name="Jiang J.F."/>
            <person name="Wang Q."/>
            <person name="Zhang B."/>
            <person name="Ji P."/>
            <person name="Bell-Sakyi L."/>
            <person name="Cui X.M."/>
            <person name="Yuan T.T."/>
            <person name="Jiang B.G."/>
            <person name="Yang W.F."/>
            <person name="Lam T.T."/>
            <person name="Chang Q.C."/>
            <person name="Ding S.J."/>
            <person name="Wang X.J."/>
            <person name="Zhu J.G."/>
            <person name="Ruan X.D."/>
            <person name="Zhao L."/>
            <person name="Wei J.T."/>
            <person name="Ye R.Z."/>
            <person name="Que T.C."/>
            <person name="Du C.H."/>
            <person name="Zhou Y.H."/>
            <person name="Cheng J.X."/>
            <person name="Dai P.F."/>
            <person name="Guo W.B."/>
            <person name="Han X.H."/>
            <person name="Huang E.J."/>
            <person name="Li L.F."/>
            <person name="Wei W."/>
            <person name="Gao Y.C."/>
            <person name="Liu J.Z."/>
            <person name="Shao H.Z."/>
            <person name="Wang X."/>
            <person name="Wang C.C."/>
            <person name="Yang T.C."/>
            <person name="Huo Q.B."/>
            <person name="Li W."/>
            <person name="Chen H.Y."/>
            <person name="Chen S.E."/>
            <person name="Zhou L.G."/>
            <person name="Ni X.B."/>
            <person name="Tian J.H."/>
            <person name="Sheng Y."/>
            <person name="Liu T."/>
            <person name="Pan Y.S."/>
            <person name="Xia L.Y."/>
            <person name="Li J."/>
            <person name="Zhao F."/>
            <person name="Cao W.C."/>
        </authorList>
    </citation>
    <scope>NUCLEOTIDE SEQUENCE</scope>
    <source>
        <strain evidence="7">Rsan-2018</strain>
    </source>
</reference>
<protein>
    <recommendedName>
        <fullName evidence="6">Glycosyl hydrolases family 39 N-terminal catalytic domain-containing protein</fullName>
    </recommendedName>
</protein>
<comment type="similarity">
    <text evidence="1">Belongs to the glycosyl hydrolase 39 family.</text>
</comment>
<gene>
    <name evidence="7" type="ORF">HPB52_001103</name>
</gene>
<dbReference type="PROSITE" id="PS01027">
    <property type="entry name" value="GLYCOSYL_HYDROL_F39"/>
    <property type="match status" value="1"/>
</dbReference>
<evidence type="ECO:0000313" key="7">
    <source>
        <dbReference type="EMBL" id="KAH7981793.1"/>
    </source>
</evidence>
<feature type="domain" description="Glycosyl hydrolases family 39 N-terminal catalytic" evidence="6">
    <location>
        <begin position="86"/>
        <end position="311"/>
    </location>
</feature>
<dbReference type="InterPro" id="IPR049165">
    <property type="entry name" value="GH39_as"/>
</dbReference>
<dbReference type="InterPro" id="IPR049166">
    <property type="entry name" value="GH39_cat"/>
</dbReference>
<evidence type="ECO:0000256" key="4">
    <source>
        <dbReference type="PIRSR" id="PIRSR600514-1"/>
    </source>
</evidence>
<proteinExistence type="inferred from homology"/>
<dbReference type="InterPro" id="IPR051923">
    <property type="entry name" value="Glycosyl_Hydrolase_39"/>
</dbReference>
<evidence type="ECO:0000256" key="3">
    <source>
        <dbReference type="ARBA" id="ARBA00023295"/>
    </source>
</evidence>
<evidence type="ECO:0000259" key="6">
    <source>
        <dbReference type="Pfam" id="PF01229"/>
    </source>
</evidence>
<dbReference type="PANTHER" id="PTHR12631">
    <property type="entry name" value="ALPHA-L-IDURONIDASE"/>
    <property type="match status" value="1"/>
</dbReference>
<keyword evidence="2" id="KW-0378">Hydrolase</keyword>
<dbReference type="PRINTS" id="PR00745">
    <property type="entry name" value="GLHYDRLASE39"/>
</dbReference>
<evidence type="ECO:0000256" key="5">
    <source>
        <dbReference type="SAM" id="MobiDB-lite"/>
    </source>
</evidence>
<name>A0A9D4QFZ8_RHISA</name>
<dbReference type="InterPro" id="IPR017853">
    <property type="entry name" value="GH"/>
</dbReference>
<dbReference type="PANTHER" id="PTHR12631:SF8">
    <property type="entry name" value="ALPHA-L-IDURONIDASE"/>
    <property type="match status" value="1"/>
</dbReference>
<dbReference type="EMBL" id="JABSTV010001245">
    <property type="protein sequence ID" value="KAH7981793.1"/>
    <property type="molecule type" value="Genomic_DNA"/>
</dbReference>
<organism evidence="7 8">
    <name type="scientific">Rhipicephalus sanguineus</name>
    <name type="common">Brown dog tick</name>
    <name type="synonym">Ixodes sanguineus</name>
    <dbReference type="NCBI Taxonomy" id="34632"/>
    <lineage>
        <taxon>Eukaryota</taxon>
        <taxon>Metazoa</taxon>
        <taxon>Ecdysozoa</taxon>
        <taxon>Arthropoda</taxon>
        <taxon>Chelicerata</taxon>
        <taxon>Arachnida</taxon>
        <taxon>Acari</taxon>
        <taxon>Parasitiformes</taxon>
        <taxon>Ixodida</taxon>
        <taxon>Ixodoidea</taxon>
        <taxon>Ixodidae</taxon>
        <taxon>Rhipicephalinae</taxon>
        <taxon>Rhipicephalus</taxon>
        <taxon>Rhipicephalus</taxon>
    </lineage>
</organism>
<feature type="region of interest" description="Disordered" evidence="5">
    <location>
        <begin position="1"/>
        <end position="22"/>
    </location>
</feature>
<evidence type="ECO:0000313" key="8">
    <source>
        <dbReference type="Proteomes" id="UP000821837"/>
    </source>
</evidence>
<dbReference type="VEuPathDB" id="VectorBase:RSAN_035371"/>
<dbReference type="GO" id="GO:0003940">
    <property type="term" value="F:L-iduronidase activity"/>
    <property type="evidence" value="ECO:0007669"/>
    <property type="project" value="TreeGrafter"/>
</dbReference>
<reference evidence="7" key="2">
    <citation type="submission" date="2021-09" db="EMBL/GenBank/DDBJ databases">
        <authorList>
            <person name="Jia N."/>
            <person name="Wang J."/>
            <person name="Shi W."/>
            <person name="Du L."/>
            <person name="Sun Y."/>
            <person name="Zhan W."/>
            <person name="Jiang J."/>
            <person name="Wang Q."/>
            <person name="Zhang B."/>
            <person name="Ji P."/>
            <person name="Sakyi L.B."/>
            <person name="Cui X."/>
            <person name="Yuan T."/>
            <person name="Jiang B."/>
            <person name="Yang W."/>
            <person name="Lam T.T.-Y."/>
            <person name="Chang Q."/>
            <person name="Ding S."/>
            <person name="Wang X."/>
            <person name="Zhu J."/>
            <person name="Ruan X."/>
            <person name="Zhao L."/>
            <person name="Wei J."/>
            <person name="Que T."/>
            <person name="Du C."/>
            <person name="Cheng J."/>
            <person name="Dai P."/>
            <person name="Han X."/>
            <person name="Huang E."/>
            <person name="Gao Y."/>
            <person name="Liu J."/>
            <person name="Shao H."/>
            <person name="Ye R."/>
            <person name="Li L."/>
            <person name="Wei W."/>
            <person name="Wang X."/>
            <person name="Wang C."/>
            <person name="Huo Q."/>
            <person name="Li W."/>
            <person name="Guo W."/>
            <person name="Chen H."/>
            <person name="Chen S."/>
            <person name="Zhou L."/>
            <person name="Zhou L."/>
            <person name="Ni X."/>
            <person name="Tian J."/>
            <person name="Zhou Y."/>
            <person name="Sheng Y."/>
            <person name="Liu T."/>
            <person name="Pan Y."/>
            <person name="Xia L."/>
            <person name="Li J."/>
            <person name="Zhao F."/>
            <person name="Cao W."/>
        </authorList>
    </citation>
    <scope>NUCLEOTIDE SEQUENCE</scope>
    <source>
        <strain evidence="7">Rsan-2018</strain>
        <tissue evidence="7">Larvae</tissue>
    </source>
</reference>
<feature type="active site" description="Proton donor" evidence="4">
    <location>
        <position position="237"/>
    </location>
</feature>
<evidence type="ECO:0000256" key="2">
    <source>
        <dbReference type="ARBA" id="ARBA00022801"/>
    </source>
</evidence>
<accession>A0A9D4QFZ8</accession>
<dbReference type="Proteomes" id="UP000821837">
    <property type="component" value="Chromosome 1"/>
</dbReference>
<evidence type="ECO:0000256" key="1">
    <source>
        <dbReference type="ARBA" id="ARBA00008875"/>
    </source>
</evidence>
<sequence>MRLNPRHPVAELSGGQQSVEPSSTPLAWSFETCVLVCTEGAEMLAVVVVLLFCQAVEAESTCLDSDVLYVRRLDAPKQTTSKSFQVFVNASDVVGVLKPFWKSTGFCPPEPHNDPEFFLGDDMQQNLIYIASVPGYGATQVRMHWLLDLVNASASSEMGGSTTFDFGLLDTLLDRLRALGLKPGLELMGNPFPRPLDFEKRADLDLWKELVTALARHYLERYDEDYVTQWNFESWNEPDHKSYGSNFTEQGLCNYYDACSEGLSDASPLLRLGGPAENLAPSHRSPLAWTLLEHCESGVRLDFISLHQKVQGSVVFAIVCHRTIAEVTEKTPLLGDAPEEH</sequence>
<dbReference type="Pfam" id="PF01229">
    <property type="entry name" value="Glyco_hydro_39"/>
    <property type="match status" value="1"/>
</dbReference>
<dbReference type="GO" id="GO:0005975">
    <property type="term" value="P:carbohydrate metabolic process"/>
    <property type="evidence" value="ECO:0007669"/>
    <property type="project" value="InterPro"/>
</dbReference>
<keyword evidence="3" id="KW-0326">Glycosidase</keyword>
<dbReference type="AlphaFoldDB" id="A0A9D4QFZ8"/>
<dbReference type="Gene3D" id="3.20.20.80">
    <property type="entry name" value="Glycosidases"/>
    <property type="match status" value="1"/>
</dbReference>